<dbReference type="AlphaFoldDB" id="A0A375B8P2"/>
<evidence type="ECO:0000313" key="1">
    <source>
        <dbReference type="EMBL" id="SOY40038.1"/>
    </source>
</evidence>
<sequence>MRLKLLQIPLFAPLSRLRERGRGRGPAFLDAWPLAKPPLTLPSPHAGRGNTIGTGVSSPYACASVVSPGFTYIECFGCDSTRRTIGSKNDSGSVS</sequence>
<protein>
    <submittedName>
        <fullName evidence="1">Uncharacterized protein</fullName>
    </submittedName>
</protein>
<dbReference type="EMBL" id="OFSN01000001">
    <property type="protein sequence ID" value="SOY40038.1"/>
    <property type="molecule type" value="Genomic_DNA"/>
</dbReference>
<name>A0A375B8P2_9BURK</name>
<dbReference type="Proteomes" id="UP000257016">
    <property type="component" value="Unassembled WGS sequence"/>
</dbReference>
<accession>A0A375B8P2</accession>
<gene>
    <name evidence="1" type="ORF">CBM2586_A10003</name>
</gene>
<organism evidence="1">
    <name type="scientific">Cupriavidus taiwanensis</name>
    <dbReference type="NCBI Taxonomy" id="164546"/>
    <lineage>
        <taxon>Bacteria</taxon>
        <taxon>Pseudomonadati</taxon>
        <taxon>Pseudomonadota</taxon>
        <taxon>Betaproteobacteria</taxon>
        <taxon>Burkholderiales</taxon>
        <taxon>Burkholderiaceae</taxon>
        <taxon>Cupriavidus</taxon>
    </lineage>
</organism>
<comment type="caution">
    <text evidence="1">The sequence shown here is derived from an EMBL/GenBank/DDBJ whole genome shotgun (WGS) entry which is preliminary data.</text>
</comment>
<reference evidence="1" key="1">
    <citation type="submission" date="2018-01" db="EMBL/GenBank/DDBJ databases">
        <authorList>
            <person name="Clerissi C."/>
        </authorList>
    </citation>
    <scope>NUCLEOTIDE SEQUENCE</scope>
    <source>
        <strain evidence="1">Cupriavidus taiwanensis LMG 19430</strain>
    </source>
</reference>
<proteinExistence type="predicted"/>